<dbReference type="GO" id="GO:0008234">
    <property type="term" value="F:cysteine-type peptidase activity"/>
    <property type="evidence" value="ECO:0007669"/>
    <property type="project" value="InterPro"/>
</dbReference>
<dbReference type="AlphaFoldDB" id="A0A7S3NK25"/>
<accession>A0A7S3NK25</accession>
<dbReference type="Pfam" id="PF08246">
    <property type="entry name" value="Inhibitor_I29"/>
    <property type="match status" value="1"/>
</dbReference>
<keyword evidence="2" id="KW-0865">Zymogen</keyword>
<dbReference type="PROSITE" id="PS00640">
    <property type="entry name" value="THIOL_PROTEASE_ASN"/>
    <property type="match status" value="1"/>
</dbReference>
<evidence type="ECO:0008006" key="8">
    <source>
        <dbReference type="Google" id="ProtNLM"/>
    </source>
</evidence>
<evidence type="ECO:0000256" key="4">
    <source>
        <dbReference type="SAM" id="SignalP"/>
    </source>
</evidence>
<dbReference type="InterPro" id="IPR000169">
    <property type="entry name" value="Pept_cys_AS"/>
</dbReference>
<organism evidence="7">
    <name type="scientific">Aureoumbra lagunensis</name>
    <dbReference type="NCBI Taxonomy" id="44058"/>
    <lineage>
        <taxon>Eukaryota</taxon>
        <taxon>Sar</taxon>
        <taxon>Stramenopiles</taxon>
        <taxon>Ochrophyta</taxon>
        <taxon>Pelagophyceae</taxon>
        <taxon>Pelagomonadales</taxon>
        <taxon>Aureoumbra</taxon>
    </lineage>
</organism>
<dbReference type="InterPro" id="IPR000668">
    <property type="entry name" value="Peptidase_C1A_C"/>
</dbReference>
<evidence type="ECO:0000259" key="6">
    <source>
        <dbReference type="SMART" id="SM00848"/>
    </source>
</evidence>
<dbReference type="PROSITE" id="PS00139">
    <property type="entry name" value="THIOL_PROTEASE_CYS"/>
    <property type="match status" value="1"/>
</dbReference>
<dbReference type="SMART" id="SM00645">
    <property type="entry name" value="Pept_C1"/>
    <property type="match status" value="1"/>
</dbReference>
<keyword evidence="4" id="KW-0732">Signal</keyword>
<dbReference type="InterPro" id="IPR025660">
    <property type="entry name" value="Pept_his_AS"/>
</dbReference>
<dbReference type="GO" id="GO:0006508">
    <property type="term" value="P:proteolysis"/>
    <property type="evidence" value="ECO:0007669"/>
    <property type="project" value="InterPro"/>
</dbReference>
<dbReference type="InterPro" id="IPR013201">
    <property type="entry name" value="Prot_inhib_I29"/>
</dbReference>
<dbReference type="SMART" id="SM00848">
    <property type="entry name" value="Inhibitor_I29"/>
    <property type="match status" value="1"/>
</dbReference>
<feature type="signal peptide" evidence="4">
    <location>
        <begin position="1"/>
        <end position="17"/>
    </location>
</feature>
<dbReference type="SUPFAM" id="SSF54001">
    <property type="entry name" value="Cysteine proteinases"/>
    <property type="match status" value="1"/>
</dbReference>
<feature type="domain" description="Cathepsin propeptide inhibitor" evidence="6">
    <location>
        <begin position="34"/>
        <end position="94"/>
    </location>
</feature>
<dbReference type="CDD" id="cd02248">
    <property type="entry name" value="Peptidase_C1A"/>
    <property type="match status" value="1"/>
</dbReference>
<evidence type="ECO:0000256" key="2">
    <source>
        <dbReference type="ARBA" id="ARBA00023145"/>
    </source>
</evidence>
<gene>
    <name evidence="7" type="ORF">ALAG00032_LOCUS6145</name>
</gene>
<dbReference type="InterPro" id="IPR038765">
    <property type="entry name" value="Papain-like_cys_pep_sf"/>
</dbReference>
<dbReference type="InterPro" id="IPR013128">
    <property type="entry name" value="Peptidase_C1A"/>
</dbReference>
<name>A0A7S3NK25_9STRA</name>
<dbReference type="Gene3D" id="3.90.70.10">
    <property type="entry name" value="Cysteine proteinases"/>
    <property type="match status" value="1"/>
</dbReference>
<evidence type="ECO:0000256" key="1">
    <source>
        <dbReference type="ARBA" id="ARBA00008455"/>
    </source>
</evidence>
<evidence type="ECO:0000256" key="3">
    <source>
        <dbReference type="ARBA" id="ARBA00023157"/>
    </source>
</evidence>
<dbReference type="InterPro" id="IPR039417">
    <property type="entry name" value="Peptidase_C1A_papain-like"/>
</dbReference>
<comment type="similarity">
    <text evidence="1">Belongs to the peptidase C1 family.</text>
</comment>
<protein>
    <recommendedName>
        <fullName evidence="8">Peptidase C1A papain C-terminal domain-containing protein</fullName>
    </recommendedName>
</protein>
<dbReference type="EMBL" id="HBIJ01008706">
    <property type="protein sequence ID" value="CAE0365403.1"/>
    <property type="molecule type" value="Transcribed_RNA"/>
</dbReference>
<keyword evidence="3" id="KW-1015">Disulfide bond</keyword>
<reference evidence="7" key="1">
    <citation type="submission" date="2021-01" db="EMBL/GenBank/DDBJ databases">
        <authorList>
            <person name="Corre E."/>
            <person name="Pelletier E."/>
            <person name="Niang G."/>
            <person name="Scheremetjew M."/>
            <person name="Finn R."/>
            <person name="Kale V."/>
            <person name="Holt S."/>
            <person name="Cochrane G."/>
            <person name="Meng A."/>
            <person name="Brown T."/>
            <person name="Cohen L."/>
        </authorList>
    </citation>
    <scope>NUCLEOTIDE SEQUENCE</scope>
    <source>
        <strain evidence="7">CCMP1510</strain>
    </source>
</reference>
<feature type="chain" id="PRO_5031426451" description="Peptidase C1A papain C-terminal domain-containing protein" evidence="4">
    <location>
        <begin position="18"/>
        <end position="370"/>
    </location>
</feature>
<evidence type="ECO:0000259" key="5">
    <source>
        <dbReference type="SMART" id="SM00645"/>
    </source>
</evidence>
<feature type="domain" description="Peptidase C1A papain C-terminal" evidence="5">
    <location>
        <begin position="123"/>
        <end position="355"/>
    </location>
</feature>
<evidence type="ECO:0000313" key="7">
    <source>
        <dbReference type="EMBL" id="CAE0365403.1"/>
    </source>
</evidence>
<dbReference type="PANTHER" id="PTHR12411">
    <property type="entry name" value="CYSTEINE PROTEASE FAMILY C1-RELATED"/>
    <property type="match status" value="1"/>
</dbReference>
<proteinExistence type="inferred from homology"/>
<dbReference type="PRINTS" id="PR00705">
    <property type="entry name" value="PAPAIN"/>
</dbReference>
<dbReference type="InterPro" id="IPR025661">
    <property type="entry name" value="Pept_asp_AS"/>
</dbReference>
<dbReference type="PROSITE" id="PS00639">
    <property type="entry name" value="THIOL_PROTEASE_HIS"/>
    <property type="match status" value="1"/>
</dbReference>
<sequence length="370" mass="40824">MKLKYFLLLVCLKTGTALDSVSAELAEWALREHFADFETRFNKFYDTLELREEKFETFVQNLEEMIHKNNELHAKGLPEIHGLTEFLDWTKEEYNNWVAGVIGAKKSTNETDVATPTIAVSSLPSSFDWREKGVVTPVKNQLLCGSCYAHSAIESMESQFILGGSPSKELSVQQIVSCDTGGDDQGCNGGMYTNVWDYVKKNGGVTSAKEYPYDTATGQGDVTSCNFEQAKDIVLGTAVKKWQWATKPCDRILCTHMDEDTLKANLVSYGPISIAVDASQWSTYTGGVLTNDSCASKLKGRLDHAVQLVGYSEDAEIPYWIIKNSWDTTWGIDGYIHIAMGDNTCGIADQAAIVFLEPAVQVPSDISAIA</sequence>
<dbReference type="Pfam" id="PF00112">
    <property type="entry name" value="Peptidase_C1"/>
    <property type="match status" value="1"/>
</dbReference>